<accession>A0A074YXP2</accession>
<evidence type="ECO:0000313" key="2">
    <source>
        <dbReference type="Proteomes" id="UP000054324"/>
    </source>
</evidence>
<proteinExistence type="predicted"/>
<protein>
    <submittedName>
        <fullName evidence="1">Uncharacterized protein</fullName>
    </submittedName>
</protein>
<sequence length="134" mass="15251">MWNKSKKELNECEGPLVKVRTAGTCFLRSLAATYSLLDREAKLSFASCLQKRNIRLLLERVSLNFPGYSLTVAQLQANTTPHISNLRVGYYGYRCITISRKSCRLEHETACYSTFSCLKKSQPKDSAWFQLSLS</sequence>
<reference evidence="1 2" key="1">
    <citation type="submission" date="2013-11" db="EMBL/GenBank/DDBJ databases">
        <title>Opisthorchis viverrini - life in the bile duct.</title>
        <authorList>
            <person name="Young N.D."/>
            <person name="Nagarajan N."/>
            <person name="Lin S.J."/>
            <person name="Korhonen P.K."/>
            <person name="Jex A.R."/>
            <person name="Hall R.S."/>
            <person name="Safavi-Hemami H."/>
            <person name="Kaewkong W."/>
            <person name="Bertrand D."/>
            <person name="Gao S."/>
            <person name="Seet Q."/>
            <person name="Wongkham S."/>
            <person name="Teh B.T."/>
            <person name="Wongkham C."/>
            <person name="Intapan P.M."/>
            <person name="Maleewong W."/>
            <person name="Yang X."/>
            <person name="Hu M."/>
            <person name="Wang Z."/>
            <person name="Hofmann A."/>
            <person name="Sternberg P.W."/>
            <person name="Tan P."/>
            <person name="Wang J."/>
            <person name="Gasser R.B."/>
        </authorList>
    </citation>
    <scope>NUCLEOTIDE SEQUENCE [LARGE SCALE GENOMIC DNA]</scope>
</reference>
<dbReference type="AlphaFoldDB" id="A0A074YXP2"/>
<dbReference type="RefSeq" id="XP_009176686.1">
    <property type="nucleotide sequence ID" value="XM_009178422.1"/>
</dbReference>
<dbReference type="KEGG" id="ovi:T265_11701"/>
<dbReference type="EMBL" id="KL597177">
    <property type="protein sequence ID" value="KER19566.1"/>
    <property type="molecule type" value="Genomic_DNA"/>
</dbReference>
<name>A0A074YXP2_OPIVI</name>
<keyword evidence="2" id="KW-1185">Reference proteome</keyword>
<organism evidence="1 2">
    <name type="scientific">Opisthorchis viverrini</name>
    <name type="common">Southeast Asian liver fluke</name>
    <dbReference type="NCBI Taxonomy" id="6198"/>
    <lineage>
        <taxon>Eukaryota</taxon>
        <taxon>Metazoa</taxon>
        <taxon>Spiralia</taxon>
        <taxon>Lophotrochozoa</taxon>
        <taxon>Platyhelminthes</taxon>
        <taxon>Trematoda</taxon>
        <taxon>Digenea</taxon>
        <taxon>Opisthorchiida</taxon>
        <taxon>Opisthorchiata</taxon>
        <taxon>Opisthorchiidae</taxon>
        <taxon>Opisthorchis</taxon>
    </lineage>
</organism>
<gene>
    <name evidence="1" type="ORF">T265_11701</name>
</gene>
<evidence type="ECO:0000313" key="1">
    <source>
        <dbReference type="EMBL" id="KER19566.1"/>
    </source>
</evidence>
<dbReference type="Proteomes" id="UP000054324">
    <property type="component" value="Unassembled WGS sequence"/>
</dbReference>
<dbReference type="CTD" id="20325869"/>
<dbReference type="GeneID" id="20325869"/>